<evidence type="ECO:0000256" key="1">
    <source>
        <dbReference type="SAM" id="Phobius"/>
    </source>
</evidence>
<name>A0A087DH48_9BIFI</name>
<feature type="transmembrane region" description="Helical" evidence="1">
    <location>
        <begin position="166"/>
        <end position="189"/>
    </location>
</feature>
<gene>
    <name evidence="2" type="ORF">BSCA_1493</name>
</gene>
<reference evidence="2 3" key="1">
    <citation type="submission" date="2014-03" db="EMBL/GenBank/DDBJ databases">
        <title>Genomics of Bifidobacteria.</title>
        <authorList>
            <person name="Ventura M."/>
            <person name="Milani C."/>
            <person name="Lugli G.A."/>
        </authorList>
    </citation>
    <scope>NUCLEOTIDE SEQUENCE [LARGE SCALE GENOMIC DNA]</scope>
    <source>
        <strain evidence="2 3">LMG 21589</strain>
    </source>
</reference>
<dbReference type="GeneID" id="85166153"/>
<organism evidence="2 3">
    <name type="scientific">Bifidobacterium scardovii</name>
    <dbReference type="NCBI Taxonomy" id="158787"/>
    <lineage>
        <taxon>Bacteria</taxon>
        <taxon>Bacillati</taxon>
        <taxon>Actinomycetota</taxon>
        <taxon>Actinomycetes</taxon>
        <taxon>Bifidobacteriales</taxon>
        <taxon>Bifidobacteriaceae</taxon>
        <taxon>Bifidobacterium</taxon>
    </lineage>
</organism>
<dbReference type="AlphaFoldDB" id="A0A087DH48"/>
<evidence type="ECO:0000313" key="3">
    <source>
        <dbReference type="Proteomes" id="UP000029033"/>
    </source>
</evidence>
<dbReference type="eggNOG" id="ENOG5031VTG">
    <property type="taxonomic scope" value="Bacteria"/>
</dbReference>
<dbReference type="EMBL" id="JGZO01000005">
    <property type="protein sequence ID" value="KFI94848.1"/>
    <property type="molecule type" value="Genomic_DNA"/>
</dbReference>
<accession>A0A087DH48</accession>
<evidence type="ECO:0000313" key="2">
    <source>
        <dbReference type="EMBL" id="KFI94848.1"/>
    </source>
</evidence>
<keyword evidence="1" id="KW-1133">Transmembrane helix</keyword>
<keyword evidence="1" id="KW-0472">Membrane</keyword>
<dbReference type="RefSeq" id="WP_033518097.1">
    <property type="nucleotide sequence ID" value="NZ_CAUPKV010000007.1"/>
</dbReference>
<proteinExistence type="predicted"/>
<dbReference type="Proteomes" id="UP000029033">
    <property type="component" value="Unassembled WGS sequence"/>
</dbReference>
<sequence length="232" mass="25114">MSRDIPPSWPIMLRLMRLDILVTQGKRTLSSVIAYLFPLLFALSAAILPSKSAIVLMACLTMGYWTLTVGTLFSLSLTEESTRIIALLPASRRTQVRARYATMACLFLWGCVQLAVECVIGVLAFGLDLSGSGPAFVGAALMFALLYAVQMPVYYAYTFAQALNRIVLASALLGMIVFVCFRTAPASVIRQVEAAAAMVPFAGWCAIALAVAAAALTASYRLSLRVWSKREL</sequence>
<evidence type="ECO:0008006" key="4">
    <source>
        <dbReference type="Google" id="ProtNLM"/>
    </source>
</evidence>
<dbReference type="Pfam" id="PF13346">
    <property type="entry name" value="ABC2_membrane_5"/>
    <property type="match status" value="1"/>
</dbReference>
<feature type="transmembrane region" description="Helical" evidence="1">
    <location>
        <begin position="201"/>
        <end position="222"/>
    </location>
</feature>
<feature type="transmembrane region" description="Helical" evidence="1">
    <location>
        <begin position="133"/>
        <end position="154"/>
    </location>
</feature>
<dbReference type="STRING" id="158787.BSCA_1493"/>
<comment type="caution">
    <text evidence="2">The sequence shown here is derived from an EMBL/GenBank/DDBJ whole genome shotgun (WGS) entry which is preliminary data.</text>
</comment>
<feature type="transmembrane region" description="Helical" evidence="1">
    <location>
        <begin position="29"/>
        <end position="48"/>
    </location>
</feature>
<feature type="transmembrane region" description="Helical" evidence="1">
    <location>
        <begin position="98"/>
        <end position="127"/>
    </location>
</feature>
<keyword evidence="1" id="KW-0812">Transmembrane</keyword>
<dbReference type="InterPro" id="IPR025699">
    <property type="entry name" value="ABC2_memb-like"/>
</dbReference>
<feature type="transmembrane region" description="Helical" evidence="1">
    <location>
        <begin position="54"/>
        <end position="77"/>
    </location>
</feature>
<protein>
    <recommendedName>
        <fullName evidence="4">ABC-2 family transporter protein</fullName>
    </recommendedName>
</protein>
<keyword evidence="3" id="KW-1185">Reference proteome</keyword>